<evidence type="ECO:0000256" key="9">
    <source>
        <dbReference type="SAM" id="Phobius"/>
    </source>
</evidence>
<dbReference type="SMART" id="SM00679">
    <property type="entry name" value="CTNS"/>
    <property type="match status" value="2"/>
</dbReference>
<dbReference type="PANTHER" id="PTHR12226:SF2">
    <property type="entry name" value="MANNOSE-P-DOLICHOL UTILIZATION DEFECT 1 PROTEIN"/>
    <property type="match status" value="1"/>
</dbReference>
<evidence type="ECO:0000256" key="1">
    <source>
        <dbReference type="ARBA" id="ARBA00004141"/>
    </source>
</evidence>
<sequence>MTLRRHVPQIAAIVRAGSAEGLSLTSNAVELLCFTGYAFNTYGEVFACWVQDAVIVGLIFRHMRLSGRVVAAATAAFAAACAWLFSPACPIELLSALQLSTIAVMAVGARLPQIWLNVKRGNAGVLSAATCALNVAGCIVRVYTTVVLTGDAIILGGCITQLLLNAVLLYQSIATPGIPATVAPAAEAAGAAGPAAPSLEAVAATDPPLGGAGPARGTPVAAASQGGPSTGNGAQGAAGEEGGGGAPGQPAMVPAAA</sequence>
<feature type="region of interest" description="Disordered" evidence="8">
    <location>
        <begin position="203"/>
        <end position="257"/>
    </location>
</feature>
<dbReference type="Proteomes" id="UP000075714">
    <property type="component" value="Unassembled WGS sequence"/>
</dbReference>
<dbReference type="GO" id="GO:0016020">
    <property type="term" value="C:membrane"/>
    <property type="evidence" value="ECO:0007669"/>
    <property type="project" value="UniProtKB-SubCell"/>
</dbReference>
<accession>A0A150GQQ8</accession>
<evidence type="ECO:0000256" key="3">
    <source>
        <dbReference type="ARBA" id="ARBA00022692"/>
    </source>
</evidence>
<keyword evidence="2" id="KW-0813">Transport</keyword>
<dbReference type="AlphaFoldDB" id="A0A150GQQ8"/>
<dbReference type="Pfam" id="PF04193">
    <property type="entry name" value="PQ-loop"/>
    <property type="match status" value="1"/>
</dbReference>
<keyword evidence="3 9" id="KW-0812">Transmembrane</keyword>
<reference evidence="11" key="1">
    <citation type="journal article" date="2016" name="Nat. Commun.">
        <title>The Gonium pectorale genome demonstrates co-option of cell cycle regulation during the evolution of multicellularity.</title>
        <authorList>
            <person name="Hanschen E.R."/>
            <person name="Marriage T.N."/>
            <person name="Ferris P.J."/>
            <person name="Hamaji T."/>
            <person name="Toyoda A."/>
            <person name="Fujiyama A."/>
            <person name="Neme R."/>
            <person name="Noguchi H."/>
            <person name="Minakuchi Y."/>
            <person name="Suzuki M."/>
            <person name="Kawai-Toyooka H."/>
            <person name="Smith D.R."/>
            <person name="Sparks H."/>
            <person name="Anderson J."/>
            <person name="Bakaric R."/>
            <person name="Luria V."/>
            <person name="Karger A."/>
            <person name="Kirschner M.W."/>
            <person name="Durand P.M."/>
            <person name="Michod R.E."/>
            <person name="Nozaki H."/>
            <person name="Olson B.J."/>
        </authorList>
    </citation>
    <scope>NUCLEOTIDE SEQUENCE [LARGE SCALE GENOMIC DNA]</scope>
    <source>
        <strain evidence="11">NIES-2863</strain>
    </source>
</reference>
<keyword evidence="11" id="KW-1185">Reference proteome</keyword>
<dbReference type="Gene3D" id="1.20.1280.290">
    <property type="match status" value="1"/>
</dbReference>
<gene>
    <name evidence="10" type="ORF">GPECTOR_10g808</name>
</gene>
<evidence type="ECO:0000256" key="8">
    <source>
        <dbReference type="SAM" id="MobiDB-lite"/>
    </source>
</evidence>
<keyword evidence="4" id="KW-0677">Repeat</keyword>
<dbReference type="InterPro" id="IPR006603">
    <property type="entry name" value="PQ-loop_rpt"/>
</dbReference>
<comment type="similarity">
    <text evidence="7">Belongs to the MPDU1 (TC 2.A.43.3) family.</text>
</comment>
<proteinExistence type="inferred from homology"/>
<feature type="transmembrane region" description="Helical" evidence="9">
    <location>
        <begin position="91"/>
        <end position="111"/>
    </location>
</feature>
<feature type="transmembrane region" description="Helical" evidence="9">
    <location>
        <begin position="123"/>
        <end position="146"/>
    </location>
</feature>
<evidence type="ECO:0000256" key="6">
    <source>
        <dbReference type="ARBA" id="ARBA00023136"/>
    </source>
</evidence>
<organism evidence="10 11">
    <name type="scientific">Gonium pectorale</name>
    <name type="common">Green alga</name>
    <dbReference type="NCBI Taxonomy" id="33097"/>
    <lineage>
        <taxon>Eukaryota</taxon>
        <taxon>Viridiplantae</taxon>
        <taxon>Chlorophyta</taxon>
        <taxon>core chlorophytes</taxon>
        <taxon>Chlorophyceae</taxon>
        <taxon>CS clade</taxon>
        <taxon>Chlamydomonadales</taxon>
        <taxon>Volvocaceae</taxon>
        <taxon>Gonium</taxon>
    </lineage>
</organism>
<protein>
    <recommendedName>
        <fullName evidence="12">Mannose-P-dolichol utilization defect 1 protein homolog</fullName>
    </recommendedName>
</protein>
<name>A0A150GQQ8_GONPE</name>
<evidence type="ECO:0000256" key="4">
    <source>
        <dbReference type="ARBA" id="ARBA00022737"/>
    </source>
</evidence>
<dbReference type="EMBL" id="LSYV01000011">
    <property type="protein sequence ID" value="KXZ52179.1"/>
    <property type="molecule type" value="Genomic_DNA"/>
</dbReference>
<dbReference type="OrthoDB" id="271506at2759"/>
<evidence type="ECO:0000313" key="11">
    <source>
        <dbReference type="Proteomes" id="UP000075714"/>
    </source>
</evidence>
<evidence type="ECO:0000256" key="7">
    <source>
        <dbReference type="ARBA" id="ARBA00038475"/>
    </source>
</evidence>
<comment type="caution">
    <text evidence="10">The sequence shown here is derived from an EMBL/GenBank/DDBJ whole genome shotgun (WGS) entry which is preliminary data.</text>
</comment>
<evidence type="ECO:0000256" key="2">
    <source>
        <dbReference type="ARBA" id="ARBA00022448"/>
    </source>
</evidence>
<feature type="compositionally biased region" description="Low complexity" evidence="8">
    <location>
        <begin position="248"/>
        <end position="257"/>
    </location>
</feature>
<evidence type="ECO:0008006" key="12">
    <source>
        <dbReference type="Google" id="ProtNLM"/>
    </source>
</evidence>
<dbReference type="PANTHER" id="PTHR12226">
    <property type="entry name" value="MANNOSE-P-DOLICHOL UTILIZATION DEFECT 1 LEC35 -RELATED"/>
    <property type="match status" value="1"/>
</dbReference>
<feature type="transmembrane region" description="Helical" evidence="9">
    <location>
        <begin position="152"/>
        <end position="170"/>
    </location>
</feature>
<feature type="transmembrane region" description="Helical" evidence="9">
    <location>
        <begin position="65"/>
        <end position="85"/>
    </location>
</feature>
<comment type="subcellular location">
    <subcellularLocation>
        <location evidence="1">Membrane</location>
        <topology evidence="1">Multi-pass membrane protein</topology>
    </subcellularLocation>
</comment>
<keyword evidence="6 9" id="KW-0472">Membrane</keyword>
<feature type="compositionally biased region" description="Gly residues" evidence="8">
    <location>
        <begin position="228"/>
        <end position="247"/>
    </location>
</feature>
<keyword evidence="5 9" id="KW-1133">Transmembrane helix</keyword>
<dbReference type="InterPro" id="IPR016817">
    <property type="entry name" value="MannP-dilichol_defect-1"/>
</dbReference>
<evidence type="ECO:0000256" key="5">
    <source>
        <dbReference type="ARBA" id="ARBA00022989"/>
    </source>
</evidence>
<evidence type="ECO:0000313" key="10">
    <source>
        <dbReference type="EMBL" id="KXZ52179.1"/>
    </source>
</evidence>